<sequence>MISKRRRLDSEDKENLTEDASKTMPLSKLAKKSHNSHEVEENGSVFVKLLKASGLTLKTGQNQNQLGVDQVIFQRKLFQALRKHPAYPKVIEEFVNGLESYTEDSESLRNCLLSCERLQDEEASMGTFYSKSLIKLLLGIDILQPAIIKMLFEKVPQFLFESENRDGINMARLIINQLKWLDRIVDGKDLTAQMMQLISVAPVNLQHDFITSLPEILGDSQHANVGKELSELLVQNTSLTVPILDVFSSLRLDPNFLSKIRQLVMGKLSSVRLEDFPVIVKFLLHSVTDTTSLEVIAELRENLNVQQFILPSRVQASQSKLKSKGLASSSGNQENSDKDCIVLVFDVIKSAIRYEKTISEAWFKALDVAMLLIIYSTSTQTKKGVEKLLRNKIQSDCIQEQLLDSAFSTHYLVLKDICPSILLLAQTLFHSQDQRIIVFGSLLYKYAFKFFDTYCQQEVVGALVTHVCSGTEAEVDTALDVLLELIVLNASAMRLNAAFVKGTLDYLENMSPQQIRKIFCILSTLAFSQQPGTSNHIQDDMHLVIRKQLSSTVFKYKLIGIIGAVTMAGIMAEDRSVPSNSTQRSANVSSEQRTQVTSLLQLVHSCTEHSPWASSLYYDEFANLIQERKLAPKTLEWVGQTIFNDFQDAFVVDFCAAPEGDFPFPVKALYGLEEYSTQDGIVINLLPLFYQECAKDASRATSQESSQRSMSSLCLASHFRLLRLCVARQHDGNLDEIDGLLDCPLFLPDLEPGEKLESMSAKDRSLMCSLTFLTLNWFREVVNAFCQQTSPEMKGKVLSRLKDLVELQGILEKYLAVIPDYVPPFASVDLDTLDMMPRSSSAVAAKNRNKGKTGGKKQKADSSKASCSDTLLTEDTSECDMAPSGRSHVDKESTGKEGKTFVSLQNYRAFFRELDIEVFSILHSGLVTKFILDTEMHTEATEVVQLGPAELLFLLEDLSQKLENMLTAPFAKRICCFKNKGRQNIGFSHLHQRSVQDIVHCVVQLLTPMCNHLENIHNFFQCLGAEHLSADDKARATAQEQHTMACCYQKLLQVLHALFAWKGFTHQSNHRLLHSALEVLSSRLKQTEQEQPLEELVSQSFNYLQNFHHSVPSFQCGLYLLRLLMALLEKSAVPNQKKEKLASLAKQLLCRAWPHGEKEKNPTFNDHLHDVLCIYLEHTDNVLKAIEEITGVGVPELVSAPKDTASSTFPTLTRHTFVIFFRVMMAELEKTVKGLQAGTAADSQQVHEEKLLYWNMAVRDFSILLNLMKVFDSYPVLHVCLKYGRRFVEAFLKQCMPLLDFSFRKHREDVLSLLQTLQLNTRLLHHLCGHSKIRQDTRLTKHVPLLKKSLELLVCRVKAMLVLNNCREAFWLGTLKNRDLQGEEIISQDPSSSESNAEDSEDGMTSHVSRNRATEDGEDEASDEQKDQDSDESDDSSS</sequence>
<dbReference type="GO" id="GO:0005634">
    <property type="term" value="C:nucleus"/>
    <property type="evidence" value="ECO:0007669"/>
    <property type="project" value="UniProtKB-SubCell"/>
</dbReference>
<keyword evidence="4" id="KW-0539">Nucleus</keyword>
<proteinExistence type="inferred from homology"/>
<feature type="region of interest" description="Disordered" evidence="6">
    <location>
        <begin position="841"/>
        <end position="869"/>
    </location>
</feature>
<feature type="compositionally biased region" description="Basic residues" evidence="6">
    <location>
        <begin position="847"/>
        <end position="857"/>
    </location>
</feature>
<comment type="subcellular location">
    <subcellularLocation>
        <location evidence="1">Nucleus</location>
    </subcellularLocation>
</comment>
<evidence type="ECO:0000256" key="5">
    <source>
        <dbReference type="ARBA" id="ARBA00093456"/>
    </source>
</evidence>
<dbReference type="InterPro" id="IPR029448">
    <property type="entry name" value="FANCD2"/>
</dbReference>
<evidence type="ECO:0000256" key="1">
    <source>
        <dbReference type="ARBA" id="ARBA00004123"/>
    </source>
</evidence>
<accession>A0A8C6N2U0</accession>
<protein>
    <submittedName>
        <fullName evidence="7">Fanconi anemia, complementation group D2</fullName>
    </submittedName>
</protein>
<keyword evidence="3" id="KW-0832">Ubl conjugation</keyword>
<feature type="compositionally biased region" description="Basic and acidic residues" evidence="6">
    <location>
        <begin position="8"/>
        <end position="21"/>
    </location>
</feature>
<evidence type="ECO:0000256" key="6">
    <source>
        <dbReference type="SAM" id="MobiDB-lite"/>
    </source>
</evidence>
<dbReference type="GO" id="GO:0036297">
    <property type="term" value="P:interstrand cross-link repair"/>
    <property type="evidence" value="ECO:0007669"/>
    <property type="project" value="TreeGrafter"/>
</dbReference>
<keyword evidence="2" id="KW-1017">Isopeptide bond</keyword>
<evidence type="ECO:0000256" key="2">
    <source>
        <dbReference type="ARBA" id="ARBA00022499"/>
    </source>
</evidence>
<name>A0A8C6N2U0_MUSSI</name>
<reference evidence="7" key="2">
    <citation type="submission" date="2025-09" db="UniProtKB">
        <authorList>
            <consortium name="Ensembl"/>
        </authorList>
    </citation>
    <scope>IDENTIFICATION</scope>
</reference>
<comment type="similarity">
    <text evidence="5">Belongs to the Fanconi anemia protein FANCD2 family.</text>
</comment>
<organism evidence="7 8">
    <name type="scientific">Mus spicilegus</name>
    <name type="common">Mound-building mouse</name>
    <dbReference type="NCBI Taxonomy" id="10103"/>
    <lineage>
        <taxon>Eukaryota</taxon>
        <taxon>Metazoa</taxon>
        <taxon>Chordata</taxon>
        <taxon>Craniata</taxon>
        <taxon>Vertebrata</taxon>
        <taxon>Euteleostomi</taxon>
        <taxon>Mammalia</taxon>
        <taxon>Eutheria</taxon>
        <taxon>Euarchontoglires</taxon>
        <taxon>Glires</taxon>
        <taxon>Rodentia</taxon>
        <taxon>Myomorpha</taxon>
        <taxon>Muroidea</taxon>
        <taxon>Muridae</taxon>
        <taxon>Murinae</taxon>
        <taxon>Mus</taxon>
        <taxon>Mus</taxon>
    </lineage>
</organism>
<feature type="region of interest" description="Disordered" evidence="6">
    <location>
        <begin position="1"/>
        <end position="37"/>
    </location>
</feature>
<keyword evidence="8" id="KW-1185">Reference proteome</keyword>
<evidence type="ECO:0000313" key="8">
    <source>
        <dbReference type="Proteomes" id="UP000694415"/>
    </source>
</evidence>
<evidence type="ECO:0000256" key="3">
    <source>
        <dbReference type="ARBA" id="ARBA00022843"/>
    </source>
</evidence>
<reference evidence="7" key="1">
    <citation type="submission" date="2025-08" db="UniProtKB">
        <authorList>
            <consortium name="Ensembl"/>
        </authorList>
    </citation>
    <scope>IDENTIFICATION</scope>
</reference>
<dbReference type="GeneTree" id="ENSGT00390000016970"/>
<evidence type="ECO:0000256" key="4">
    <source>
        <dbReference type="ARBA" id="ARBA00023242"/>
    </source>
</evidence>
<feature type="compositionally biased region" description="Acidic residues" evidence="6">
    <location>
        <begin position="1429"/>
        <end position="1438"/>
    </location>
</feature>
<dbReference type="GO" id="GO:0007129">
    <property type="term" value="P:homologous chromosome pairing at meiosis"/>
    <property type="evidence" value="ECO:0007669"/>
    <property type="project" value="TreeGrafter"/>
</dbReference>
<dbReference type="GO" id="GO:0000793">
    <property type="term" value="C:condensed chromosome"/>
    <property type="evidence" value="ECO:0007669"/>
    <property type="project" value="TreeGrafter"/>
</dbReference>
<dbReference type="PANTHER" id="PTHR32086:SF0">
    <property type="entry name" value="FANCONI ANEMIA GROUP D2 PROTEIN"/>
    <property type="match status" value="1"/>
</dbReference>
<dbReference type="GO" id="GO:0070182">
    <property type="term" value="F:DNA polymerase binding"/>
    <property type="evidence" value="ECO:0007669"/>
    <property type="project" value="TreeGrafter"/>
</dbReference>
<dbReference type="Ensembl" id="ENSMSIT00000039381.1">
    <property type="protein sequence ID" value="ENSMSIP00000031242.1"/>
    <property type="gene ID" value="ENSMSIG00000025985.1"/>
</dbReference>
<dbReference type="GO" id="GO:0031573">
    <property type="term" value="P:mitotic intra-S DNA damage checkpoint signaling"/>
    <property type="evidence" value="ECO:0007669"/>
    <property type="project" value="TreeGrafter"/>
</dbReference>
<dbReference type="PANTHER" id="PTHR32086">
    <property type="entry name" value="FANCONI ANEMIA GROUP D2 PROTEIN"/>
    <property type="match status" value="1"/>
</dbReference>
<feature type="region of interest" description="Disordered" evidence="6">
    <location>
        <begin position="1384"/>
        <end position="1438"/>
    </location>
</feature>
<dbReference type="GO" id="GO:1990918">
    <property type="term" value="P:double-strand break repair involved in meiotic recombination"/>
    <property type="evidence" value="ECO:0007669"/>
    <property type="project" value="TreeGrafter"/>
</dbReference>
<evidence type="ECO:0000313" key="7">
    <source>
        <dbReference type="Ensembl" id="ENSMSIP00000031242.1"/>
    </source>
</evidence>
<dbReference type="Pfam" id="PF14631">
    <property type="entry name" value="FancD2"/>
    <property type="match status" value="1"/>
</dbReference>
<dbReference type="Proteomes" id="UP000694415">
    <property type="component" value="Unplaced"/>
</dbReference>
<dbReference type="CDD" id="cd11721">
    <property type="entry name" value="FANCD2"/>
    <property type="match status" value="1"/>
</dbReference>